<dbReference type="OrthoDB" id="1183224at2759"/>
<dbReference type="PANTHER" id="PTHR12262">
    <property type="entry name" value="CCR4-NOT TRANSCRIPTION COMPLEX SUBUNIT 9"/>
    <property type="match status" value="1"/>
</dbReference>
<comment type="caution">
    <text evidence="5">The sequence shown here is derived from an EMBL/GenBank/DDBJ whole genome shotgun (WGS) entry which is preliminary data.</text>
</comment>
<evidence type="ECO:0000256" key="2">
    <source>
        <dbReference type="ARBA" id="ARBA00014171"/>
    </source>
</evidence>
<reference evidence="5 6" key="1">
    <citation type="submission" date="2019-04" db="EMBL/GenBank/DDBJ databases">
        <title>Annotation for the trematode Fasciola gigantica.</title>
        <authorList>
            <person name="Choi Y.-J."/>
        </authorList>
    </citation>
    <scope>NUCLEOTIDE SEQUENCE [LARGE SCALE GENOMIC DNA]</scope>
    <source>
        <strain evidence="5">Uganda_cow_1</strain>
    </source>
</reference>
<organism evidence="5 6">
    <name type="scientific">Fasciola gigantica</name>
    <name type="common">Giant liver fluke</name>
    <dbReference type="NCBI Taxonomy" id="46835"/>
    <lineage>
        <taxon>Eukaryota</taxon>
        <taxon>Metazoa</taxon>
        <taxon>Spiralia</taxon>
        <taxon>Lophotrochozoa</taxon>
        <taxon>Platyhelminthes</taxon>
        <taxon>Trematoda</taxon>
        <taxon>Digenea</taxon>
        <taxon>Plagiorchiida</taxon>
        <taxon>Echinostomata</taxon>
        <taxon>Echinostomatoidea</taxon>
        <taxon>Fasciolidae</taxon>
        <taxon>Fasciola</taxon>
    </lineage>
</organism>
<keyword evidence="6" id="KW-1185">Reference proteome</keyword>
<dbReference type="GO" id="GO:0000932">
    <property type="term" value="C:P-body"/>
    <property type="evidence" value="ECO:0007669"/>
    <property type="project" value="UniProtKB-SubCell"/>
</dbReference>
<dbReference type="InterPro" id="IPR011989">
    <property type="entry name" value="ARM-like"/>
</dbReference>
<accession>A0A504Y9U2</accession>
<dbReference type="GO" id="GO:0006402">
    <property type="term" value="P:mRNA catabolic process"/>
    <property type="evidence" value="ECO:0007669"/>
    <property type="project" value="InterPro"/>
</dbReference>
<evidence type="ECO:0000256" key="1">
    <source>
        <dbReference type="ARBA" id="ARBA00004201"/>
    </source>
</evidence>
<feature type="region of interest" description="Disordered" evidence="4">
    <location>
        <begin position="1"/>
        <end position="34"/>
    </location>
</feature>
<protein>
    <recommendedName>
        <fullName evidence="2">CCR4-NOT transcription complex subunit 9</fullName>
    </recommendedName>
    <alternativeName>
        <fullName evidence="3">Cell differentiation protein RQCD1 homolog</fullName>
    </alternativeName>
</protein>
<evidence type="ECO:0000256" key="3">
    <source>
        <dbReference type="ARBA" id="ARBA00030283"/>
    </source>
</evidence>
<dbReference type="InterPro" id="IPR007216">
    <property type="entry name" value="CNOT9"/>
</dbReference>
<gene>
    <name evidence="5" type="ORF">FGIG_06561</name>
</gene>
<name>A0A504Y9U2_FASGI</name>
<sequence length="437" mass="48325">MDSFEIHSIPGSDRETTVPTVGGEKAKDDSNSSVGITDTRALVSDKPTVGVNQINEDKEAPVQVIQIQNQLDEKVLVNLVNALLDAQTRGQAILDLCKHMNQISYIGSMIYLRPTVLAAMLLEIVRHYPANSGHSLDPSVNEVICAIVALLQRTVLSRDVRLPFLSTRTLTYLLPYLQQTAQTREAEQLRVSLLGLFATAASKVPVETMERYLLCLPSSAVPETRSASKSETADLSGFVHTAHADTLYDQTVAALGTCTSEVGKTMALVLLARLLSSSRKLAQIGSDPQRFQHLISNLNSIITYMARKFERINTPGATVGCVGTDPDSPAWTLASNSFDRAKRLFRFTMDCLYRLAEDNRMRLALRVCLPIELRSRLFTVIFGGDHEVDTWLDQLWARVKLFPPPDRVSTTRMNRSTESALCSDREANARAWANSAM</sequence>
<evidence type="ECO:0000313" key="6">
    <source>
        <dbReference type="Proteomes" id="UP000316759"/>
    </source>
</evidence>
<dbReference type="AlphaFoldDB" id="A0A504Y9U2"/>
<dbReference type="Pfam" id="PF04078">
    <property type="entry name" value="Rcd1"/>
    <property type="match status" value="2"/>
</dbReference>
<dbReference type="Proteomes" id="UP000316759">
    <property type="component" value="Unassembled WGS sequence"/>
</dbReference>
<dbReference type="GO" id="GO:0030014">
    <property type="term" value="C:CCR4-NOT complex"/>
    <property type="evidence" value="ECO:0007669"/>
    <property type="project" value="InterPro"/>
</dbReference>
<evidence type="ECO:0000256" key="4">
    <source>
        <dbReference type="SAM" id="MobiDB-lite"/>
    </source>
</evidence>
<comment type="subcellular location">
    <subcellularLocation>
        <location evidence="1">Cytoplasm</location>
        <location evidence="1">P-body</location>
    </subcellularLocation>
</comment>
<proteinExistence type="predicted"/>
<dbReference type="EMBL" id="SUNJ01012098">
    <property type="protein sequence ID" value="TPP58342.1"/>
    <property type="molecule type" value="Genomic_DNA"/>
</dbReference>
<evidence type="ECO:0000313" key="5">
    <source>
        <dbReference type="EMBL" id="TPP58342.1"/>
    </source>
</evidence>
<dbReference type="Gene3D" id="1.25.10.10">
    <property type="entry name" value="Leucine-rich Repeat Variant"/>
    <property type="match status" value="1"/>
</dbReference>
<dbReference type="STRING" id="46835.A0A504Y9U2"/>